<sequence length="131" mass="14693">MPWTASRYYTLIVTIVFLIVGVLGIGNTSTMQPANFLGLDLDIVHNFIHLATGFLALSCVIMGWDRRFNQIFGVVYVVLALLGLLYPFLYFDHRLLGIMHANIGDHLFHFVAGAIALYFGFAYRREPVPAA</sequence>
<evidence type="ECO:0000313" key="2">
    <source>
        <dbReference type="EMBL" id="PZW29499.1"/>
    </source>
</evidence>
<dbReference type="Proteomes" id="UP000248806">
    <property type="component" value="Unassembled WGS sequence"/>
</dbReference>
<feature type="transmembrane region" description="Helical" evidence="1">
    <location>
        <begin position="7"/>
        <end position="26"/>
    </location>
</feature>
<feature type="transmembrane region" description="Helical" evidence="1">
    <location>
        <begin position="46"/>
        <end position="64"/>
    </location>
</feature>
<evidence type="ECO:0000256" key="1">
    <source>
        <dbReference type="SAM" id="Phobius"/>
    </source>
</evidence>
<gene>
    <name evidence="2" type="ORF">EI42_02795</name>
</gene>
<dbReference type="Pfam" id="PF14325">
    <property type="entry name" value="DUF4383"/>
    <property type="match status" value="1"/>
</dbReference>
<feature type="transmembrane region" description="Helical" evidence="1">
    <location>
        <begin position="103"/>
        <end position="123"/>
    </location>
</feature>
<keyword evidence="1" id="KW-1133">Transmembrane helix</keyword>
<accession>A0A326U881</accession>
<keyword evidence="1" id="KW-0472">Membrane</keyword>
<dbReference type="EMBL" id="QKUF01000008">
    <property type="protein sequence ID" value="PZW29499.1"/>
    <property type="molecule type" value="Genomic_DNA"/>
</dbReference>
<organism evidence="2 3">
    <name type="scientific">Thermosporothrix hazakensis</name>
    <dbReference type="NCBI Taxonomy" id="644383"/>
    <lineage>
        <taxon>Bacteria</taxon>
        <taxon>Bacillati</taxon>
        <taxon>Chloroflexota</taxon>
        <taxon>Ktedonobacteria</taxon>
        <taxon>Ktedonobacterales</taxon>
        <taxon>Thermosporotrichaceae</taxon>
        <taxon>Thermosporothrix</taxon>
    </lineage>
</organism>
<protein>
    <submittedName>
        <fullName evidence="2">Uncharacterized protein DUF4383</fullName>
    </submittedName>
</protein>
<comment type="caution">
    <text evidence="2">The sequence shown here is derived from an EMBL/GenBank/DDBJ whole genome shotgun (WGS) entry which is preliminary data.</text>
</comment>
<evidence type="ECO:0000313" key="3">
    <source>
        <dbReference type="Proteomes" id="UP000248806"/>
    </source>
</evidence>
<reference evidence="2 3" key="1">
    <citation type="submission" date="2018-06" db="EMBL/GenBank/DDBJ databases">
        <title>Genomic Encyclopedia of Archaeal and Bacterial Type Strains, Phase II (KMG-II): from individual species to whole genera.</title>
        <authorList>
            <person name="Goeker M."/>
        </authorList>
    </citation>
    <scope>NUCLEOTIDE SEQUENCE [LARGE SCALE GENOMIC DNA]</scope>
    <source>
        <strain evidence="2 3">ATCC BAA-1881</strain>
    </source>
</reference>
<dbReference type="RefSeq" id="WP_170142608.1">
    <property type="nucleotide sequence ID" value="NZ_BIFX01000001.1"/>
</dbReference>
<keyword evidence="3" id="KW-1185">Reference proteome</keyword>
<keyword evidence="1" id="KW-0812">Transmembrane</keyword>
<name>A0A326U881_THEHA</name>
<proteinExistence type="predicted"/>
<dbReference type="AlphaFoldDB" id="A0A326U881"/>
<feature type="transmembrane region" description="Helical" evidence="1">
    <location>
        <begin position="71"/>
        <end position="91"/>
    </location>
</feature>